<dbReference type="Proteomes" id="UP000605013">
    <property type="component" value="Unassembled WGS sequence"/>
</dbReference>
<evidence type="ECO:0000256" key="1">
    <source>
        <dbReference type="SAM" id="Phobius"/>
    </source>
</evidence>
<feature type="transmembrane region" description="Helical" evidence="1">
    <location>
        <begin position="30"/>
        <end position="47"/>
    </location>
</feature>
<gene>
    <name evidence="2" type="ORF">JAO71_02995</name>
</gene>
<evidence type="ECO:0000313" key="3">
    <source>
        <dbReference type="Proteomes" id="UP000605013"/>
    </source>
</evidence>
<evidence type="ECO:0000313" key="2">
    <source>
        <dbReference type="EMBL" id="MBL7558759.1"/>
    </source>
</evidence>
<keyword evidence="1" id="KW-0472">Membrane</keyword>
<proteinExistence type="predicted"/>
<accession>A0ABS1WI01</accession>
<feature type="transmembrane region" description="Helical" evidence="1">
    <location>
        <begin position="7"/>
        <end position="24"/>
    </location>
</feature>
<reference evidence="2 3" key="1">
    <citation type="submission" date="2020-12" db="EMBL/GenBank/DDBJ databases">
        <title>Olleya sediminilitoris sp. nov., isolated from a tidal flat.</title>
        <authorList>
            <person name="Park S."/>
            <person name="Yoon J.-H."/>
        </authorList>
    </citation>
    <scope>NUCLEOTIDE SEQUENCE [LARGE SCALE GENOMIC DNA]</scope>
    <source>
        <strain evidence="2 3">YSTF-M6</strain>
    </source>
</reference>
<comment type="caution">
    <text evidence="2">The sequence shown here is derived from an EMBL/GenBank/DDBJ whole genome shotgun (WGS) entry which is preliminary data.</text>
</comment>
<dbReference type="EMBL" id="JAEMEF010000002">
    <property type="protein sequence ID" value="MBL7558759.1"/>
    <property type="molecule type" value="Genomic_DNA"/>
</dbReference>
<sequence length="71" mass="8108">MLKNKYIYYLSIVIGGAIAIYANASEQQNTLILILGIVFLMFGIFKIQSTIPSKKEKETFVESEPFEDEEE</sequence>
<keyword evidence="3" id="KW-1185">Reference proteome</keyword>
<protein>
    <submittedName>
        <fullName evidence="2">Uncharacterized protein</fullName>
    </submittedName>
</protein>
<dbReference type="RefSeq" id="WP_202998732.1">
    <property type="nucleotide sequence ID" value="NZ_JAEMEF010000002.1"/>
</dbReference>
<organism evidence="2 3">
    <name type="scientific">Olleya sediminilitoris</name>
    <dbReference type="NCBI Taxonomy" id="2795739"/>
    <lineage>
        <taxon>Bacteria</taxon>
        <taxon>Pseudomonadati</taxon>
        <taxon>Bacteroidota</taxon>
        <taxon>Flavobacteriia</taxon>
        <taxon>Flavobacteriales</taxon>
        <taxon>Flavobacteriaceae</taxon>
    </lineage>
</organism>
<keyword evidence="1" id="KW-1133">Transmembrane helix</keyword>
<name>A0ABS1WI01_9FLAO</name>
<keyword evidence="1" id="KW-0812">Transmembrane</keyword>